<accession>A0A3A4BFA2</accession>
<dbReference type="InterPro" id="IPR010310">
    <property type="entry name" value="T7SS_ESAT-6-like"/>
</dbReference>
<evidence type="ECO:0000313" key="1">
    <source>
        <dbReference type="EMBL" id="RJL30022.1"/>
    </source>
</evidence>
<comment type="caution">
    <text evidence="1">The sequence shown here is derived from an EMBL/GenBank/DDBJ whole genome shotgun (WGS) entry which is preliminary data.</text>
</comment>
<sequence length="99" mass="11088">MSYGDVDRTLVNFNQLDGSEQDFALAWGKMEQALQDLENKLALIEWEGAAREAYDIARREWDESSARMSAMIQGMSKLVRVVNETFSAADQYGAKSFGG</sequence>
<dbReference type="RefSeq" id="WP_119928800.1">
    <property type="nucleotide sequence ID" value="NZ_QZEY01000010.1"/>
</dbReference>
<name>A0A3A4BFA2_9ACTN</name>
<dbReference type="Proteomes" id="UP000265768">
    <property type="component" value="Unassembled WGS sequence"/>
</dbReference>
<proteinExistence type="predicted"/>
<reference evidence="1 2" key="1">
    <citation type="submission" date="2018-09" db="EMBL/GenBank/DDBJ databases">
        <title>YIM 75507 draft genome.</title>
        <authorList>
            <person name="Tang S."/>
            <person name="Feng Y."/>
        </authorList>
    </citation>
    <scope>NUCLEOTIDE SEQUENCE [LARGE SCALE GENOMIC DNA]</scope>
    <source>
        <strain evidence="1 2">YIM 75507</strain>
    </source>
</reference>
<gene>
    <name evidence="1" type="ORF">D5H75_24085</name>
</gene>
<dbReference type="EMBL" id="QZEY01000010">
    <property type="protein sequence ID" value="RJL30022.1"/>
    <property type="molecule type" value="Genomic_DNA"/>
</dbReference>
<dbReference type="AlphaFoldDB" id="A0A3A4BFA2"/>
<dbReference type="Pfam" id="PF06013">
    <property type="entry name" value="WXG100"/>
    <property type="match status" value="1"/>
</dbReference>
<keyword evidence="2" id="KW-1185">Reference proteome</keyword>
<evidence type="ECO:0000313" key="2">
    <source>
        <dbReference type="Proteomes" id="UP000265768"/>
    </source>
</evidence>
<dbReference type="OrthoDB" id="4278078at2"/>
<dbReference type="InterPro" id="IPR036689">
    <property type="entry name" value="ESAT-6-like_sf"/>
</dbReference>
<dbReference type="Gene3D" id="1.10.287.1060">
    <property type="entry name" value="ESAT-6-like"/>
    <property type="match status" value="1"/>
</dbReference>
<organism evidence="1 2">
    <name type="scientific">Bailinhaonella thermotolerans</name>
    <dbReference type="NCBI Taxonomy" id="1070861"/>
    <lineage>
        <taxon>Bacteria</taxon>
        <taxon>Bacillati</taxon>
        <taxon>Actinomycetota</taxon>
        <taxon>Actinomycetes</taxon>
        <taxon>Streptosporangiales</taxon>
        <taxon>Streptosporangiaceae</taxon>
        <taxon>Bailinhaonella</taxon>
    </lineage>
</organism>
<protein>
    <submittedName>
        <fullName evidence="1">WXG100 family type VII secretion target</fullName>
    </submittedName>
</protein>
<dbReference type="SUPFAM" id="SSF140453">
    <property type="entry name" value="EsxAB dimer-like"/>
    <property type="match status" value="1"/>
</dbReference>